<keyword evidence="6" id="KW-0833">Ubl conjugation pathway</keyword>
<feature type="domain" description="tRNA/rRNA methyltransferase SpoU type" evidence="7">
    <location>
        <begin position="22"/>
        <end position="159"/>
    </location>
</feature>
<dbReference type="GO" id="GO:0003723">
    <property type="term" value="F:RNA binding"/>
    <property type="evidence" value="ECO:0007669"/>
    <property type="project" value="InterPro"/>
</dbReference>
<dbReference type="Pfam" id="PF00588">
    <property type="entry name" value="SpoU_methylase"/>
    <property type="match status" value="1"/>
</dbReference>
<dbReference type="Gene3D" id="3.40.1280.10">
    <property type="match status" value="1"/>
</dbReference>
<comment type="caution">
    <text evidence="9">The sequence shown here is derived from an EMBL/GenBank/DDBJ whole genome shotgun (WGS) entry which is preliminary data.</text>
</comment>
<dbReference type="InterPro" id="IPR029026">
    <property type="entry name" value="tRNA_m1G_MTases_N"/>
</dbReference>
<accession>A0A5A8DT20</accession>
<dbReference type="GO" id="GO:0006396">
    <property type="term" value="P:RNA processing"/>
    <property type="evidence" value="ECO:0007669"/>
    <property type="project" value="InterPro"/>
</dbReference>
<dbReference type="GO" id="GO:0008641">
    <property type="term" value="F:ubiquitin-like modifier activating enzyme activity"/>
    <property type="evidence" value="ECO:0007669"/>
    <property type="project" value="InterPro"/>
</dbReference>
<dbReference type="SUPFAM" id="SSF75217">
    <property type="entry name" value="alpha/beta knot"/>
    <property type="match status" value="1"/>
</dbReference>
<proteinExistence type="inferred from homology"/>
<dbReference type="EMBL" id="VLTM01000002">
    <property type="protein sequence ID" value="KAA0168533.1"/>
    <property type="molecule type" value="Genomic_DNA"/>
</dbReference>
<reference evidence="9 10" key="1">
    <citation type="submission" date="2019-07" db="EMBL/GenBank/DDBJ databases">
        <title>Genomes of Cafeteria roenbergensis.</title>
        <authorList>
            <person name="Fischer M.G."/>
            <person name="Hackl T."/>
            <person name="Roman M."/>
        </authorList>
    </citation>
    <scope>NUCLEOTIDE SEQUENCE [LARGE SCALE GENOMIC DNA]</scope>
    <source>
        <strain evidence="9 10">Cflag</strain>
    </source>
</reference>
<evidence type="ECO:0000313" key="10">
    <source>
        <dbReference type="Proteomes" id="UP000325113"/>
    </source>
</evidence>
<evidence type="ECO:0000256" key="4">
    <source>
        <dbReference type="ARBA" id="ARBA00022603"/>
    </source>
</evidence>
<evidence type="ECO:0000259" key="7">
    <source>
        <dbReference type="Pfam" id="PF00588"/>
    </source>
</evidence>
<evidence type="ECO:0000313" key="9">
    <source>
        <dbReference type="EMBL" id="KAA0168533.1"/>
    </source>
</evidence>
<dbReference type="InterPro" id="IPR051259">
    <property type="entry name" value="rRNA_Methyltransferase"/>
</dbReference>
<keyword evidence="4" id="KW-0489">Methyltransferase</keyword>
<evidence type="ECO:0000256" key="1">
    <source>
        <dbReference type="ARBA" id="ARBA00005032"/>
    </source>
</evidence>
<dbReference type="PANTHER" id="PTHR43191">
    <property type="entry name" value="RRNA METHYLTRANSFERASE 3"/>
    <property type="match status" value="1"/>
</dbReference>
<dbReference type="InterPro" id="IPR035985">
    <property type="entry name" value="Ubiquitin-activating_enz"/>
</dbReference>
<sequence>MAASSSAESAAAAAAGGERVPFWVLLNGVSKAKNVGNIMRSACAFGAKALVVVGKGHVATFGSKGTNKHVEVIRFEALEAAIEHFHALGARILGVEITSDALSVADEPFDGPTVLMMGNEGHGLTDKQKAVCDGFVYIPHFGNGTASLNVSVAAGVVMHRFASCRIEDARSMASSDKYDRQTRLWGAHGQRALGEARICLLNAGPTGTESLKNLVLPGCGFVTVVDGEKVTEGDVGNNFFVSRADIGSPRAEVTLSHLLEMNPDVSGEARCVDPSDLIGGEPGFFEGFSLVIASQLQRDALLSLSAVLWSMNVPLIAVRSYGLVGSMRIARPVHVCFEAKEAQAVADLRIANPFPALQAFADAVDLKSCDDETHRHLPYPVLLVKLMGEYAAEHGGQPKTFAQRKAFAKWVGTQRRDITTDEGVPIWEENFDEAVANASKASLPTPLRPDVADVLADAKLDALESTDDDFWFLARALRDFRAAEGKGESLPVSASLPDMTATTALYLRLNEAYKLQATLDRAAFCAHLERAREAAGCDEKRPVSEGVIDRFLASCQSIKVMRYRPIAMELSARAAEDGAAAAAADAAAADGEAEAQGQYTSAVKEAVAELQMMGETNVSMCPALWAVMLRAADDFQCATGRFPGAGASPDLTADAAEVAKYAAVHAAGYGVADHVTEEHAQEITRYGACEPHVVAATMGAVVAQEAVKLLTQQYVPVDNTFIFNGIATTAAVATL</sequence>
<feature type="domain" description="THIF-type NAD/FAD binding fold" evidence="8">
    <location>
        <begin position="178"/>
        <end position="720"/>
    </location>
</feature>
<evidence type="ECO:0000256" key="5">
    <source>
        <dbReference type="ARBA" id="ARBA00022679"/>
    </source>
</evidence>
<comment type="pathway">
    <text evidence="1">Protein modification; protein neddylation.</text>
</comment>
<dbReference type="InterPro" id="IPR029028">
    <property type="entry name" value="Alpha/beta_knot_MTases"/>
</dbReference>
<dbReference type="GO" id="GO:0032259">
    <property type="term" value="P:methylation"/>
    <property type="evidence" value="ECO:0007669"/>
    <property type="project" value="UniProtKB-KW"/>
</dbReference>
<dbReference type="Proteomes" id="UP000325113">
    <property type="component" value="Unassembled WGS sequence"/>
</dbReference>
<evidence type="ECO:0000256" key="2">
    <source>
        <dbReference type="ARBA" id="ARBA00006868"/>
    </source>
</evidence>
<dbReference type="CDD" id="cd18096">
    <property type="entry name" value="SpoU-like"/>
    <property type="match status" value="1"/>
</dbReference>
<dbReference type="AlphaFoldDB" id="A0A5A8DT20"/>
<evidence type="ECO:0000256" key="3">
    <source>
        <dbReference type="ARBA" id="ARBA00015407"/>
    </source>
</evidence>
<protein>
    <recommendedName>
        <fullName evidence="3">NEDD8-activating enzyme E1 regulatory subunit</fullName>
    </recommendedName>
</protein>
<dbReference type="InterPro" id="IPR000594">
    <property type="entry name" value="ThiF_NAD_FAD-bd"/>
</dbReference>
<dbReference type="PANTHER" id="PTHR43191:SF7">
    <property type="entry name" value="OBP33PEP LIKE PROTEIN"/>
    <property type="match status" value="1"/>
</dbReference>
<dbReference type="GO" id="GO:0008173">
    <property type="term" value="F:RNA methyltransferase activity"/>
    <property type="evidence" value="ECO:0007669"/>
    <property type="project" value="InterPro"/>
</dbReference>
<dbReference type="FunFam" id="3.40.50.720:FF:000475">
    <property type="entry name" value="NEDD8-activating enzyme E1 regulatory subunit"/>
    <property type="match status" value="1"/>
</dbReference>
<organism evidence="9 10">
    <name type="scientific">Cafeteria roenbergensis</name>
    <name type="common">Marine flagellate</name>
    <dbReference type="NCBI Taxonomy" id="33653"/>
    <lineage>
        <taxon>Eukaryota</taxon>
        <taxon>Sar</taxon>
        <taxon>Stramenopiles</taxon>
        <taxon>Bigyra</taxon>
        <taxon>Opalozoa</taxon>
        <taxon>Bicosoecida</taxon>
        <taxon>Cafeteriaceae</taxon>
        <taxon>Cafeteria</taxon>
    </lineage>
</organism>
<keyword evidence="5" id="KW-0808">Transferase</keyword>
<evidence type="ECO:0000256" key="6">
    <source>
        <dbReference type="ARBA" id="ARBA00022786"/>
    </source>
</evidence>
<name>A0A5A8DT20_CAFRO</name>
<dbReference type="Pfam" id="PF00899">
    <property type="entry name" value="ThiF"/>
    <property type="match status" value="1"/>
</dbReference>
<gene>
    <name evidence="9" type="ORF">FNF31_00413</name>
</gene>
<comment type="similarity">
    <text evidence="2">Belongs to the ubiquitin-activating E1 family. ULA1 subfamily.</text>
</comment>
<evidence type="ECO:0000259" key="8">
    <source>
        <dbReference type="Pfam" id="PF00899"/>
    </source>
</evidence>
<dbReference type="SUPFAM" id="SSF69572">
    <property type="entry name" value="Activating enzymes of the ubiquitin-like proteins"/>
    <property type="match status" value="1"/>
</dbReference>
<dbReference type="InterPro" id="IPR001537">
    <property type="entry name" value="SpoU_MeTrfase"/>
</dbReference>
<dbReference type="Gene3D" id="3.40.50.720">
    <property type="entry name" value="NAD(P)-binding Rossmann-like Domain"/>
    <property type="match status" value="2"/>
</dbReference>